<evidence type="ECO:0000256" key="1">
    <source>
        <dbReference type="ARBA" id="ARBA00022723"/>
    </source>
</evidence>
<dbReference type="SMART" id="SM00502">
    <property type="entry name" value="BBC"/>
    <property type="match status" value="1"/>
</dbReference>
<dbReference type="PANTHER" id="PTHR24099">
    <property type="entry name" value="E3 UBIQUITIN-PROTEIN LIGASE TRIM36-RELATED"/>
    <property type="match status" value="1"/>
</dbReference>
<evidence type="ECO:0000259" key="7">
    <source>
        <dbReference type="PROSITE" id="PS50119"/>
    </source>
</evidence>
<dbReference type="PANTHER" id="PTHR24099:SF15">
    <property type="entry name" value="E3 UBIQUITIN-PROTEIN LIGASE TRIM9"/>
    <property type="match status" value="1"/>
</dbReference>
<dbReference type="SMART" id="SM00336">
    <property type="entry name" value="BBOX"/>
    <property type="match status" value="2"/>
</dbReference>
<feature type="region of interest" description="Disordered" evidence="6">
    <location>
        <begin position="38"/>
        <end position="59"/>
    </location>
</feature>
<dbReference type="Gene3D" id="2.60.120.920">
    <property type="match status" value="1"/>
</dbReference>
<dbReference type="InterPro" id="IPR003877">
    <property type="entry name" value="SPRY_dom"/>
</dbReference>
<dbReference type="PROSITE" id="PS50119">
    <property type="entry name" value="ZF_BBOX"/>
    <property type="match status" value="1"/>
</dbReference>
<keyword evidence="3" id="KW-0862">Zinc</keyword>
<feature type="domain" description="B30.2/SPRY" evidence="8">
    <location>
        <begin position="484"/>
        <end position="668"/>
    </location>
</feature>
<feature type="domain" description="B box-type" evidence="7">
    <location>
        <begin position="196"/>
        <end position="238"/>
    </location>
</feature>
<dbReference type="InterPro" id="IPR001841">
    <property type="entry name" value="Znf_RING"/>
</dbReference>
<dbReference type="SUPFAM" id="SSF57845">
    <property type="entry name" value="B-box zinc-binding domain"/>
    <property type="match status" value="1"/>
</dbReference>
<evidence type="ECO:0000256" key="4">
    <source>
        <dbReference type="ARBA" id="ARBA00023054"/>
    </source>
</evidence>
<evidence type="ECO:0000313" key="11">
    <source>
        <dbReference type="Proteomes" id="UP000694941"/>
    </source>
</evidence>
<dbReference type="SUPFAM" id="SSF49265">
    <property type="entry name" value="Fibronectin type III"/>
    <property type="match status" value="1"/>
</dbReference>
<evidence type="ECO:0000256" key="6">
    <source>
        <dbReference type="SAM" id="MobiDB-lite"/>
    </source>
</evidence>
<organism evidence="11 12">
    <name type="scientific">Limulus polyphemus</name>
    <name type="common">Atlantic horseshoe crab</name>
    <dbReference type="NCBI Taxonomy" id="6850"/>
    <lineage>
        <taxon>Eukaryota</taxon>
        <taxon>Metazoa</taxon>
        <taxon>Ecdysozoa</taxon>
        <taxon>Arthropoda</taxon>
        <taxon>Chelicerata</taxon>
        <taxon>Merostomata</taxon>
        <taxon>Xiphosura</taxon>
        <taxon>Limulidae</taxon>
        <taxon>Limulus</taxon>
    </lineage>
</organism>
<evidence type="ECO:0000256" key="3">
    <source>
        <dbReference type="ARBA" id="ARBA00022833"/>
    </source>
</evidence>
<dbReference type="InterPro" id="IPR013783">
    <property type="entry name" value="Ig-like_fold"/>
</dbReference>
<dbReference type="InterPro" id="IPR013083">
    <property type="entry name" value="Znf_RING/FYVE/PHD"/>
</dbReference>
<dbReference type="Gene3D" id="4.10.830.40">
    <property type="match status" value="1"/>
</dbReference>
<reference evidence="12" key="1">
    <citation type="submission" date="2025-08" db="UniProtKB">
        <authorList>
            <consortium name="RefSeq"/>
        </authorList>
    </citation>
    <scope>IDENTIFICATION</scope>
    <source>
        <tissue evidence="12">Muscle</tissue>
    </source>
</reference>
<dbReference type="PROSITE" id="PS51262">
    <property type="entry name" value="COS"/>
    <property type="match status" value="1"/>
</dbReference>
<proteinExistence type="predicted"/>
<evidence type="ECO:0000259" key="9">
    <source>
        <dbReference type="PROSITE" id="PS50853"/>
    </source>
</evidence>
<dbReference type="CDD" id="cd16576">
    <property type="entry name" value="RING-HC_TRIM9-like_C-I"/>
    <property type="match status" value="1"/>
</dbReference>
<dbReference type="SMART" id="SM00060">
    <property type="entry name" value="FN3"/>
    <property type="match status" value="1"/>
</dbReference>
<dbReference type="Pfam" id="PF00097">
    <property type="entry name" value="zf-C3HC4"/>
    <property type="match status" value="1"/>
</dbReference>
<dbReference type="Gene3D" id="1.20.5.170">
    <property type="match status" value="1"/>
</dbReference>
<evidence type="ECO:0000259" key="8">
    <source>
        <dbReference type="PROSITE" id="PS50188"/>
    </source>
</evidence>
<evidence type="ECO:0000256" key="5">
    <source>
        <dbReference type="PROSITE-ProRule" id="PRU00024"/>
    </source>
</evidence>
<gene>
    <name evidence="12" type="primary">LOC106458824</name>
</gene>
<dbReference type="InterPro" id="IPR013320">
    <property type="entry name" value="ConA-like_dom_sf"/>
</dbReference>
<keyword evidence="1" id="KW-0479">Metal-binding</keyword>
<dbReference type="SMART" id="SM00449">
    <property type="entry name" value="SPRY"/>
    <property type="match status" value="1"/>
</dbReference>
<evidence type="ECO:0000313" key="12">
    <source>
        <dbReference type="RefSeq" id="XP_013773826.1"/>
    </source>
</evidence>
<dbReference type="Gene3D" id="3.30.40.10">
    <property type="entry name" value="Zinc/RING finger domain, C3HC4 (zinc finger)"/>
    <property type="match status" value="1"/>
</dbReference>
<dbReference type="SUPFAM" id="SSF49899">
    <property type="entry name" value="Concanavalin A-like lectins/glucanases"/>
    <property type="match status" value="1"/>
</dbReference>
<dbReference type="InterPro" id="IPR001870">
    <property type="entry name" value="B30.2/SPRY"/>
</dbReference>
<dbReference type="Gene3D" id="3.30.160.60">
    <property type="entry name" value="Classic Zinc Finger"/>
    <property type="match status" value="1"/>
</dbReference>
<dbReference type="InterPro" id="IPR017903">
    <property type="entry name" value="COS_domain"/>
</dbReference>
<dbReference type="Gene3D" id="2.60.40.10">
    <property type="entry name" value="Immunoglobulins"/>
    <property type="match status" value="1"/>
</dbReference>
<evidence type="ECO:0000256" key="2">
    <source>
        <dbReference type="ARBA" id="ARBA00022771"/>
    </source>
</evidence>
<dbReference type="PROSITE" id="PS50188">
    <property type="entry name" value="B302_SPRY"/>
    <property type="match status" value="1"/>
</dbReference>
<dbReference type="GeneID" id="106458824"/>
<accession>A0ABM1B342</accession>
<evidence type="ECO:0000259" key="10">
    <source>
        <dbReference type="PROSITE" id="PS51262"/>
    </source>
</evidence>
<dbReference type="InterPro" id="IPR043136">
    <property type="entry name" value="B30.2/SPRY_sf"/>
</dbReference>
<dbReference type="SUPFAM" id="SSF57850">
    <property type="entry name" value="RING/U-box"/>
    <property type="match status" value="1"/>
</dbReference>
<dbReference type="InterPro" id="IPR003649">
    <property type="entry name" value="Bbox_C"/>
</dbReference>
<dbReference type="InterPro" id="IPR000315">
    <property type="entry name" value="Znf_B-box"/>
</dbReference>
<name>A0ABM1B342_LIMPO</name>
<dbReference type="CDD" id="cd12889">
    <property type="entry name" value="SPRY_PRY_TRIM67_9"/>
    <property type="match status" value="1"/>
</dbReference>
<dbReference type="Pfam" id="PF00041">
    <property type="entry name" value="fn3"/>
    <property type="match status" value="1"/>
</dbReference>
<feature type="compositionally biased region" description="Basic and acidic residues" evidence="6">
    <location>
        <begin position="671"/>
        <end position="684"/>
    </location>
</feature>
<dbReference type="InterPro" id="IPR018957">
    <property type="entry name" value="Znf_C3HC4_RING-type"/>
</dbReference>
<dbReference type="CDD" id="cd00063">
    <property type="entry name" value="FN3"/>
    <property type="match status" value="1"/>
</dbReference>
<feature type="domain" description="COS" evidence="10">
    <location>
        <begin position="346"/>
        <end position="405"/>
    </location>
</feature>
<dbReference type="InterPro" id="IPR050617">
    <property type="entry name" value="E3_ligase_FN3/SPRY"/>
</dbReference>
<dbReference type="PROSITE" id="PS50853">
    <property type="entry name" value="FN3"/>
    <property type="match status" value="1"/>
</dbReference>
<dbReference type="RefSeq" id="XP_013773826.1">
    <property type="nucleotide sequence ID" value="XM_013918372.2"/>
</dbReference>
<feature type="region of interest" description="Disordered" evidence="6">
    <location>
        <begin position="663"/>
        <end position="684"/>
    </location>
</feature>
<dbReference type="Proteomes" id="UP000694941">
    <property type="component" value="Unplaced"/>
</dbReference>
<protein>
    <submittedName>
        <fullName evidence="12">E3 ubiquitin-protein ligase TRIM9-like</fullName>
    </submittedName>
</protein>
<dbReference type="InterPro" id="IPR036116">
    <property type="entry name" value="FN3_sf"/>
</dbReference>
<dbReference type="Pfam" id="PF00622">
    <property type="entry name" value="SPRY"/>
    <property type="match status" value="1"/>
</dbReference>
<dbReference type="SMART" id="SM00184">
    <property type="entry name" value="RING"/>
    <property type="match status" value="1"/>
</dbReference>
<sequence>MEEELKCPACKHLYKNPVLLPCYHSLCLSCALHREQPAQHLQPPPDDNETTADYPDGDKLSLVSETDSGVVCNSRPNSYVGTPNLLFPPIQNSTISLTCPTCHKVVYFDEHGTNNLPKNKILQNIVDKYGDNKHLPIHCQLCENEPMEATIMCEQCEVFYCDICRENCHPTRGPLAAHSLVSPQRGKATLRSKSKDKKVNCGDHPAGILGMYCMLCKVAVCSLCVSEGKHANHDVQALGGMCKAQKTELSQSLQALSERAKGATEFIQKLKVMVDKVPDNCVEFENRISADCDLLIEAIHRRRLQLFEFVHQERDSKIKIIREQIATCASKLQQTTGLLQFCIEALKETDAAAFLQVGTSLVDRVSHVDMAWHKEMTFTPRASDEIDLNLDHLSVLHSIEHMTFAQLKAPGPPSLISEECTTENNTITVAWQPQACSFVEFYQLEIAEADTEEFREVYCGTDTICRIESLKFNTLYKIRIKAANNIGSSGFSDTLSIRTDEVAWFNLDPVSAHSDIILSNENQTVTSSTYEHRVVLGNLGFSQGVHYWEFVIDKYNMNADPGFGIATFDVAKDMMLGKDDKGWSMYIDHQRSWFLHSDRHDNRTDGGVGSGSVVGVLLNLDLHQLSFYVNDERQGPIAFTDLHQGVFFPAISVNRNVQVTVQTGLEPPTDSSDHESEGEGKGVG</sequence>
<keyword evidence="2 5" id="KW-0863">Zinc-finger</keyword>
<feature type="domain" description="Fibronectin type-III" evidence="9">
    <location>
        <begin position="412"/>
        <end position="502"/>
    </location>
</feature>
<dbReference type="CDD" id="cd19764">
    <property type="entry name" value="Bbox2_TRIM9-like"/>
    <property type="match status" value="1"/>
</dbReference>
<dbReference type="Pfam" id="PF00643">
    <property type="entry name" value="zf-B_box"/>
    <property type="match status" value="1"/>
</dbReference>
<keyword evidence="11" id="KW-1185">Reference proteome</keyword>
<keyword evidence="4" id="KW-0175">Coiled coil</keyword>
<dbReference type="InterPro" id="IPR003961">
    <property type="entry name" value="FN3_dom"/>
</dbReference>